<evidence type="ECO:0000313" key="3">
    <source>
        <dbReference type="EMBL" id="MEE3851228.1"/>
    </source>
</evidence>
<sequence length="272" mass="29440">MTDDLENVADVRLRLALWQCQSVPAGVAENLERLDDAAAQAARHAADLLITPEMMVTGYSLAADEAERLADAEDGPIAARVCEMARRHGIAILYGCVERARDGLLYNAIRLVDGTGKPLATHHKTHLFGDIDRAMVAAGSVPPPVVTVAGWRVALLTCYEVEFPELVRSCAVRGADVICVPTANMIDYDVVQDVLLPARALESQVYVAYANYCGAERDLVFGGRSMVVAPTGSVIAEAGRIPDMILADTGRALLRGSRETYPYLADRRPELY</sequence>
<comment type="similarity">
    <text evidence="1">Belongs to the carbon-nitrogen hydrolase superfamily. NIT1/NIT2 family.</text>
</comment>
<dbReference type="Gene3D" id="3.60.110.10">
    <property type="entry name" value="Carbon-nitrogen hydrolase"/>
    <property type="match status" value="1"/>
</dbReference>
<evidence type="ECO:0000313" key="4">
    <source>
        <dbReference type="Proteomes" id="UP001347146"/>
    </source>
</evidence>
<dbReference type="GO" id="GO:0016787">
    <property type="term" value="F:hydrolase activity"/>
    <property type="evidence" value="ECO:0007669"/>
    <property type="project" value="UniProtKB-KW"/>
</dbReference>
<dbReference type="PANTHER" id="PTHR23088">
    <property type="entry name" value="NITRILASE-RELATED"/>
    <property type="match status" value="1"/>
</dbReference>
<dbReference type="PROSITE" id="PS50263">
    <property type="entry name" value="CN_HYDROLASE"/>
    <property type="match status" value="1"/>
</dbReference>
<dbReference type="Pfam" id="PF00795">
    <property type="entry name" value="CN_hydrolase"/>
    <property type="match status" value="1"/>
</dbReference>
<proteinExistence type="inferred from homology"/>
<comment type="caution">
    <text evidence="3">The sequence shown here is derived from an EMBL/GenBank/DDBJ whole genome shotgun (WGS) entry which is preliminary data.</text>
</comment>
<keyword evidence="4" id="KW-1185">Reference proteome</keyword>
<dbReference type="SUPFAM" id="SSF56317">
    <property type="entry name" value="Carbon-nitrogen hydrolase"/>
    <property type="match status" value="1"/>
</dbReference>
<dbReference type="RefSeq" id="WP_330432911.1">
    <property type="nucleotide sequence ID" value="NZ_JAZDUF010000003.1"/>
</dbReference>
<keyword evidence="3" id="KW-0378">Hydrolase</keyword>
<dbReference type="Proteomes" id="UP001347146">
    <property type="component" value="Unassembled WGS sequence"/>
</dbReference>
<feature type="domain" description="CN hydrolase" evidence="2">
    <location>
        <begin position="13"/>
        <end position="251"/>
    </location>
</feature>
<dbReference type="InterPro" id="IPR044083">
    <property type="entry name" value="RamA-like"/>
</dbReference>
<accession>A0ABU7MEC7</accession>
<evidence type="ECO:0000256" key="1">
    <source>
        <dbReference type="ARBA" id="ARBA00010613"/>
    </source>
</evidence>
<evidence type="ECO:0000259" key="2">
    <source>
        <dbReference type="PROSITE" id="PS50263"/>
    </source>
</evidence>
<name>A0ABU7MEC7_9ACTN</name>
<dbReference type="InterPro" id="IPR036526">
    <property type="entry name" value="C-N_Hydrolase_sf"/>
</dbReference>
<dbReference type="EMBL" id="JAZDUF010000003">
    <property type="protein sequence ID" value="MEE3851228.1"/>
    <property type="molecule type" value="Genomic_DNA"/>
</dbReference>
<dbReference type="CDD" id="cd07576">
    <property type="entry name" value="R-amidase_like"/>
    <property type="match status" value="1"/>
</dbReference>
<protein>
    <submittedName>
        <fullName evidence="3">Carbon-nitrogen hydrolase family protein</fullName>
    </submittedName>
</protein>
<reference evidence="3 4" key="1">
    <citation type="submission" date="2024-01" db="EMBL/GenBank/DDBJ databases">
        <title>Draft genome sequence of Gordonia sp. LSe1-13.</title>
        <authorList>
            <person name="Suphannarot A."/>
            <person name="Mingma R."/>
        </authorList>
    </citation>
    <scope>NUCLEOTIDE SEQUENCE [LARGE SCALE GENOMIC DNA]</scope>
    <source>
        <strain evidence="3 4">LSe1-13</strain>
    </source>
</reference>
<dbReference type="InterPro" id="IPR003010">
    <property type="entry name" value="C-N_Hydrolase"/>
</dbReference>
<dbReference type="PANTHER" id="PTHR23088:SF27">
    <property type="entry name" value="DEAMINATED GLUTATHIONE AMIDASE"/>
    <property type="match status" value="1"/>
</dbReference>
<organism evidence="3 4">
    <name type="scientific">Gordonia sesuvii</name>
    <dbReference type="NCBI Taxonomy" id="3116777"/>
    <lineage>
        <taxon>Bacteria</taxon>
        <taxon>Bacillati</taxon>
        <taxon>Actinomycetota</taxon>
        <taxon>Actinomycetes</taxon>
        <taxon>Mycobacteriales</taxon>
        <taxon>Gordoniaceae</taxon>
        <taxon>Gordonia</taxon>
    </lineage>
</organism>
<gene>
    <name evidence="3" type="ORF">VZC37_12840</name>
</gene>